<organism evidence="1 2">
    <name type="scientific">Zoogloea ramigera</name>
    <dbReference type="NCBI Taxonomy" id="350"/>
    <lineage>
        <taxon>Bacteria</taxon>
        <taxon>Pseudomonadati</taxon>
        <taxon>Pseudomonadota</taxon>
        <taxon>Betaproteobacteria</taxon>
        <taxon>Rhodocyclales</taxon>
        <taxon>Zoogloeaceae</taxon>
        <taxon>Zoogloea</taxon>
    </lineage>
</organism>
<keyword evidence="2" id="KW-1185">Reference proteome</keyword>
<dbReference type="RefSeq" id="WP_141348702.1">
    <property type="nucleotide sequence ID" value="NZ_BJNV01000001.1"/>
</dbReference>
<dbReference type="SUPFAM" id="SSF48452">
    <property type="entry name" value="TPR-like"/>
    <property type="match status" value="1"/>
</dbReference>
<evidence type="ECO:0008006" key="3">
    <source>
        <dbReference type="Google" id="ProtNLM"/>
    </source>
</evidence>
<proteinExistence type="predicted"/>
<dbReference type="OrthoDB" id="4181557at2"/>
<reference evidence="1 2" key="1">
    <citation type="submission" date="2019-06" db="EMBL/GenBank/DDBJ databases">
        <title>Whole genome shotgun sequence of Zoogloea ramigera NBRC 15342.</title>
        <authorList>
            <person name="Hosoyama A."/>
            <person name="Uohara A."/>
            <person name="Ohji S."/>
            <person name="Ichikawa N."/>
        </authorList>
    </citation>
    <scope>NUCLEOTIDE SEQUENCE [LARGE SCALE GENOMIC DNA]</scope>
    <source>
        <strain evidence="1 2">NBRC 15342</strain>
    </source>
</reference>
<dbReference type="InterPro" id="IPR011990">
    <property type="entry name" value="TPR-like_helical_dom_sf"/>
</dbReference>
<dbReference type="EMBL" id="BJNV01000001">
    <property type="protein sequence ID" value="GEC93934.1"/>
    <property type="molecule type" value="Genomic_DNA"/>
</dbReference>
<sequence>MHAIIEPTAAHLHCHLSDAPDSLQLDRADALARLQAWGERCAKAVEANDDAALLAIGRELHDWLDNPAWVSQWARNEDVQRLEIRAAEPTEALAAALLACPWEFLADEQGFIAAGRATPLHVIRVRGEASADDIEAAARAVARRSEADAIAAAGRLDEALEILQNEVLSVFERLEDSRETAITQGRIADILLATGQLDEAMALQEARLPVVTALGDQEGLAHIRYSMANIRIARGEHESGNLQQIYEELTEAFQISCQQGHADAIGGIGLLLVQVLAMGGLRDEAVETLDTTEDAFTTLRDLDGLAQVKQLRQMLEA</sequence>
<name>A0A4Y4CR49_ZOORA</name>
<accession>A0A4Y4CR49</accession>
<evidence type="ECO:0000313" key="1">
    <source>
        <dbReference type="EMBL" id="GEC93934.1"/>
    </source>
</evidence>
<comment type="caution">
    <text evidence="1">The sequence shown here is derived from an EMBL/GenBank/DDBJ whole genome shotgun (WGS) entry which is preliminary data.</text>
</comment>
<evidence type="ECO:0000313" key="2">
    <source>
        <dbReference type="Proteomes" id="UP000318422"/>
    </source>
</evidence>
<gene>
    <name evidence="1" type="ORF">ZRA01_00070</name>
</gene>
<dbReference type="Proteomes" id="UP000318422">
    <property type="component" value="Unassembled WGS sequence"/>
</dbReference>
<dbReference type="AlphaFoldDB" id="A0A4Y4CR49"/>
<dbReference type="Gene3D" id="1.25.40.10">
    <property type="entry name" value="Tetratricopeptide repeat domain"/>
    <property type="match status" value="1"/>
</dbReference>
<protein>
    <recommendedName>
        <fullName evidence="3">Tetratricopeptide repeat protein</fullName>
    </recommendedName>
</protein>